<evidence type="ECO:0000256" key="3">
    <source>
        <dbReference type="ARBA" id="ARBA00023163"/>
    </source>
</evidence>
<dbReference type="InterPro" id="IPR018062">
    <property type="entry name" value="HTH_AraC-typ_CS"/>
</dbReference>
<reference evidence="5 6" key="1">
    <citation type="submission" date="2020-07" db="EMBL/GenBank/DDBJ databases">
        <title>Vallitalea guaymasensis genome.</title>
        <authorList>
            <person name="Postec A."/>
        </authorList>
    </citation>
    <scope>NUCLEOTIDE SEQUENCE [LARGE SCALE GENOMIC DNA]</scope>
    <source>
        <strain evidence="5 6">Ra1766G1</strain>
    </source>
</reference>
<dbReference type="InterPro" id="IPR020449">
    <property type="entry name" value="Tscrpt_reg_AraC-type_HTH"/>
</dbReference>
<dbReference type="AlphaFoldDB" id="A0A8J8SE58"/>
<dbReference type="InterPro" id="IPR014710">
    <property type="entry name" value="RmlC-like_jellyroll"/>
</dbReference>
<accession>A0A8J8SE58</accession>
<dbReference type="CDD" id="cd02208">
    <property type="entry name" value="cupin_RmlC-like"/>
    <property type="match status" value="1"/>
</dbReference>
<dbReference type="GO" id="GO:0003700">
    <property type="term" value="F:DNA-binding transcription factor activity"/>
    <property type="evidence" value="ECO:0007669"/>
    <property type="project" value="InterPro"/>
</dbReference>
<dbReference type="PROSITE" id="PS00041">
    <property type="entry name" value="HTH_ARAC_FAMILY_1"/>
    <property type="match status" value="1"/>
</dbReference>
<dbReference type="Gene3D" id="1.10.10.60">
    <property type="entry name" value="Homeodomain-like"/>
    <property type="match status" value="2"/>
</dbReference>
<keyword evidence="6" id="KW-1185">Reference proteome</keyword>
<dbReference type="Pfam" id="PF02311">
    <property type="entry name" value="AraC_binding"/>
    <property type="match status" value="1"/>
</dbReference>
<dbReference type="SUPFAM" id="SSF51215">
    <property type="entry name" value="Regulatory protein AraC"/>
    <property type="match status" value="1"/>
</dbReference>
<dbReference type="Proteomes" id="UP000677305">
    <property type="component" value="Chromosome"/>
</dbReference>
<dbReference type="GO" id="GO:0043565">
    <property type="term" value="F:sequence-specific DNA binding"/>
    <property type="evidence" value="ECO:0007669"/>
    <property type="project" value="InterPro"/>
</dbReference>
<dbReference type="SUPFAM" id="SSF46689">
    <property type="entry name" value="Homeodomain-like"/>
    <property type="match status" value="2"/>
</dbReference>
<protein>
    <submittedName>
        <fullName evidence="5">Helix-turn-helix transcriptional regulator</fullName>
    </submittedName>
</protein>
<dbReference type="RefSeq" id="WP_212691242.1">
    <property type="nucleotide sequence ID" value="NZ_CP058561.1"/>
</dbReference>
<evidence type="ECO:0000313" key="5">
    <source>
        <dbReference type="EMBL" id="QUH31166.1"/>
    </source>
</evidence>
<dbReference type="KEGG" id="vgu:HYG85_20465"/>
<dbReference type="PANTHER" id="PTHR43280">
    <property type="entry name" value="ARAC-FAMILY TRANSCRIPTIONAL REGULATOR"/>
    <property type="match status" value="1"/>
</dbReference>
<keyword evidence="3" id="KW-0804">Transcription</keyword>
<dbReference type="PANTHER" id="PTHR43280:SF28">
    <property type="entry name" value="HTH-TYPE TRANSCRIPTIONAL ACTIVATOR RHAS"/>
    <property type="match status" value="1"/>
</dbReference>
<name>A0A8J8SE58_9FIRM</name>
<dbReference type="Pfam" id="PF12833">
    <property type="entry name" value="HTH_18"/>
    <property type="match status" value="1"/>
</dbReference>
<evidence type="ECO:0000256" key="1">
    <source>
        <dbReference type="ARBA" id="ARBA00023015"/>
    </source>
</evidence>
<dbReference type="PRINTS" id="PR00032">
    <property type="entry name" value="HTHARAC"/>
</dbReference>
<dbReference type="InterPro" id="IPR018060">
    <property type="entry name" value="HTH_AraC"/>
</dbReference>
<dbReference type="EMBL" id="CP058561">
    <property type="protein sequence ID" value="QUH31166.1"/>
    <property type="molecule type" value="Genomic_DNA"/>
</dbReference>
<dbReference type="SMART" id="SM00342">
    <property type="entry name" value="HTH_ARAC"/>
    <property type="match status" value="1"/>
</dbReference>
<evidence type="ECO:0000259" key="4">
    <source>
        <dbReference type="PROSITE" id="PS01124"/>
    </source>
</evidence>
<dbReference type="InterPro" id="IPR037923">
    <property type="entry name" value="HTH-like"/>
</dbReference>
<evidence type="ECO:0000256" key="2">
    <source>
        <dbReference type="ARBA" id="ARBA00023125"/>
    </source>
</evidence>
<organism evidence="5 6">
    <name type="scientific">Vallitalea guaymasensis</name>
    <dbReference type="NCBI Taxonomy" id="1185412"/>
    <lineage>
        <taxon>Bacteria</taxon>
        <taxon>Bacillati</taxon>
        <taxon>Bacillota</taxon>
        <taxon>Clostridia</taxon>
        <taxon>Lachnospirales</taxon>
        <taxon>Vallitaleaceae</taxon>
        <taxon>Vallitalea</taxon>
    </lineage>
</organism>
<evidence type="ECO:0000313" key="6">
    <source>
        <dbReference type="Proteomes" id="UP000677305"/>
    </source>
</evidence>
<feature type="domain" description="HTH araC/xylS-type" evidence="4">
    <location>
        <begin position="179"/>
        <end position="277"/>
    </location>
</feature>
<dbReference type="PROSITE" id="PS01124">
    <property type="entry name" value="HTH_ARAC_FAMILY_2"/>
    <property type="match status" value="1"/>
</dbReference>
<dbReference type="Gene3D" id="2.60.120.10">
    <property type="entry name" value="Jelly Rolls"/>
    <property type="match status" value="1"/>
</dbReference>
<gene>
    <name evidence="5" type="ORF">HYG85_20465</name>
</gene>
<keyword evidence="1" id="KW-0805">Transcription regulation</keyword>
<dbReference type="InterPro" id="IPR003313">
    <property type="entry name" value="AraC-bd"/>
</dbReference>
<dbReference type="InterPro" id="IPR009057">
    <property type="entry name" value="Homeodomain-like_sf"/>
</dbReference>
<keyword evidence="2" id="KW-0238">DNA-binding</keyword>
<proteinExistence type="predicted"/>
<sequence length="286" mass="34151">MGAFRQEHIVDKDFPFLLFSHEDNITFPPHWHDEIELIYMLDGECEVWLNNTLYKLNKGNLLIIGSREIHHFSNNKKSRKIFIQFNLSLVSNIYNDLNKLKFINPVFESDKISDKHYKMELERQILDLKQEFIQKKSAYKLNLMAGLYRIIAVLLRFTPIEYYSKGEKTKQNQRINLLSRIYKYVEYHYNENISIDQIAKVANFSTYHFTRFFKKSTGITFLSYLHLYRVEKSKNLLESSSKKIIEIAMLSGFDNIKTYNRVFKDYTGMTPSEYRKNIEQIQDSNI</sequence>